<dbReference type="InterPro" id="IPR012827">
    <property type="entry name" value="Hemerythrin_metal-bd"/>
</dbReference>
<dbReference type="SUPFAM" id="SSF47188">
    <property type="entry name" value="Hemerythrin-like"/>
    <property type="match status" value="1"/>
</dbReference>
<organism evidence="5 6">
    <name type="scientific">Selenomonas flueggei ATCC 43531</name>
    <dbReference type="NCBI Taxonomy" id="638302"/>
    <lineage>
        <taxon>Bacteria</taxon>
        <taxon>Bacillati</taxon>
        <taxon>Bacillota</taxon>
        <taxon>Negativicutes</taxon>
        <taxon>Selenomonadales</taxon>
        <taxon>Selenomonadaceae</taxon>
        <taxon>Selenomonas</taxon>
    </lineage>
</organism>
<evidence type="ECO:0000256" key="1">
    <source>
        <dbReference type="ARBA" id="ARBA00010587"/>
    </source>
</evidence>
<dbReference type="InterPro" id="IPR050669">
    <property type="entry name" value="Hemerythrin"/>
</dbReference>
<dbReference type="NCBIfam" id="NF033749">
    <property type="entry name" value="bact_hemeryth"/>
    <property type="match status" value="1"/>
</dbReference>
<keyword evidence="2" id="KW-0479">Metal-binding</keyword>
<comment type="caution">
    <text evidence="5">The sequence shown here is derived from an EMBL/GenBank/DDBJ whole genome shotgun (WGS) entry which is preliminary data.</text>
</comment>
<dbReference type="PANTHER" id="PTHR37164:SF1">
    <property type="entry name" value="BACTERIOHEMERYTHRIN"/>
    <property type="match status" value="1"/>
</dbReference>
<dbReference type="OrthoDB" id="9797092at2"/>
<evidence type="ECO:0000313" key="6">
    <source>
        <dbReference type="Proteomes" id="UP000005309"/>
    </source>
</evidence>
<dbReference type="PANTHER" id="PTHR37164">
    <property type="entry name" value="BACTERIOHEMERYTHRIN"/>
    <property type="match status" value="1"/>
</dbReference>
<dbReference type="CDD" id="cd12107">
    <property type="entry name" value="Hemerythrin"/>
    <property type="match status" value="1"/>
</dbReference>
<evidence type="ECO:0000313" key="5">
    <source>
        <dbReference type="EMBL" id="EEQ47963.1"/>
    </source>
</evidence>
<evidence type="ECO:0000256" key="2">
    <source>
        <dbReference type="ARBA" id="ARBA00022723"/>
    </source>
</evidence>
<dbReference type="Proteomes" id="UP000005309">
    <property type="component" value="Unassembled WGS sequence"/>
</dbReference>
<dbReference type="GO" id="GO:0046872">
    <property type="term" value="F:metal ion binding"/>
    <property type="evidence" value="ECO:0007669"/>
    <property type="project" value="UniProtKB-KW"/>
</dbReference>
<dbReference type="NCBIfam" id="TIGR02481">
    <property type="entry name" value="hemeryth_dom"/>
    <property type="match status" value="1"/>
</dbReference>
<reference evidence="5 6" key="1">
    <citation type="submission" date="2009-04" db="EMBL/GenBank/DDBJ databases">
        <authorList>
            <person name="Qin X."/>
            <person name="Bachman B."/>
            <person name="Battles P."/>
            <person name="Bell A."/>
            <person name="Bess C."/>
            <person name="Bickham C."/>
            <person name="Chaboub L."/>
            <person name="Chen D."/>
            <person name="Coyle M."/>
            <person name="Deiros D.R."/>
            <person name="Dinh H."/>
            <person name="Forbes L."/>
            <person name="Fowler G."/>
            <person name="Francisco L."/>
            <person name="Fu Q."/>
            <person name="Gubbala S."/>
            <person name="Hale W."/>
            <person name="Han Y."/>
            <person name="Hemphill L."/>
            <person name="Highlander S.K."/>
            <person name="Hirani K."/>
            <person name="Hogues M."/>
            <person name="Jackson L."/>
            <person name="Jakkamsetti A."/>
            <person name="Javaid M."/>
            <person name="Jiang H."/>
            <person name="Korchina V."/>
            <person name="Kovar C."/>
            <person name="Lara F."/>
            <person name="Lee S."/>
            <person name="Mata R."/>
            <person name="Mathew T."/>
            <person name="Moen C."/>
            <person name="Morales K."/>
            <person name="Munidasa M."/>
            <person name="Nazareth L."/>
            <person name="Ngo R."/>
            <person name="Nguyen L."/>
            <person name="Okwuonu G."/>
            <person name="Ongeri F."/>
            <person name="Patil S."/>
            <person name="Petrosino J."/>
            <person name="Pham C."/>
            <person name="Pham P."/>
            <person name="Pu L.-L."/>
            <person name="Puazo M."/>
            <person name="Raj R."/>
            <person name="Reid J."/>
            <person name="Rouhana J."/>
            <person name="Saada N."/>
            <person name="Shang Y."/>
            <person name="Simmons D."/>
            <person name="Thornton R."/>
            <person name="Warren J."/>
            <person name="Weissenberger G."/>
            <person name="Zhang J."/>
            <person name="Zhang L."/>
            <person name="Zhou C."/>
            <person name="Zhu D."/>
            <person name="Muzny D."/>
            <person name="Worley K."/>
            <person name="Gibbs R."/>
        </authorList>
    </citation>
    <scope>NUCLEOTIDE SEQUENCE [LARGE SCALE GENOMIC DNA]</scope>
    <source>
        <strain evidence="5 6">ATCC 43531</strain>
    </source>
</reference>
<comment type="similarity">
    <text evidence="1">Belongs to the hemerythrin family.</text>
</comment>
<name>C4V584_9FIRM</name>
<dbReference type="InterPro" id="IPR035938">
    <property type="entry name" value="Hemerythrin-like_sf"/>
</dbReference>
<feature type="domain" description="Hemerythrin-like" evidence="4">
    <location>
        <begin position="11"/>
        <end position="123"/>
    </location>
</feature>
<dbReference type="STRING" id="638302.HMPREF0908_1678"/>
<gene>
    <name evidence="5" type="ORF">HMPREF0908_1678</name>
</gene>
<keyword evidence="6" id="KW-1185">Reference proteome</keyword>
<dbReference type="Gene3D" id="1.20.120.50">
    <property type="entry name" value="Hemerythrin-like"/>
    <property type="match status" value="1"/>
</dbReference>
<proteinExistence type="inferred from homology"/>
<evidence type="ECO:0000256" key="3">
    <source>
        <dbReference type="ARBA" id="ARBA00023004"/>
    </source>
</evidence>
<dbReference type="EMBL" id="ACLA01000023">
    <property type="protein sequence ID" value="EEQ47963.1"/>
    <property type="molecule type" value="Genomic_DNA"/>
</dbReference>
<dbReference type="eggNOG" id="COG2703">
    <property type="taxonomic scope" value="Bacteria"/>
</dbReference>
<protein>
    <submittedName>
        <fullName evidence="5">Hemerythrin HHE cation binding domain protein</fullName>
    </submittedName>
</protein>
<dbReference type="AlphaFoldDB" id="C4V584"/>
<accession>C4V584</accession>
<dbReference type="Pfam" id="PF01814">
    <property type="entry name" value="Hemerythrin"/>
    <property type="match status" value="1"/>
</dbReference>
<sequence length="137" mass="15987">MKYEFTDDYLTGIASVDEQHAKLFDLTNECYDLVMESAAEDKYDKIVDILEELGTYAGTHFASEEAYAERVGDPHRFSHRALHLRFMKKVGEIDLEKVDENQQEYLLNILDFLARWLFDHIKGRDCRLPHADEAQQA</sequence>
<dbReference type="HOGENOM" id="CLU_086902_2_0_9"/>
<evidence type="ECO:0000259" key="4">
    <source>
        <dbReference type="Pfam" id="PF01814"/>
    </source>
</evidence>
<dbReference type="RefSeq" id="WP_006690412.1">
    <property type="nucleotide sequence ID" value="NZ_GG694006.1"/>
</dbReference>
<dbReference type="InterPro" id="IPR012312">
    <property type="entry name" value="Hemerythrin-like"/>
</dbReference>
<keyword evidence="3" id="KW-0408">Iron</keyword>